<accession>A0A1M5PT90</accession>
<gene>
    <name evidence="2" type="ORF">SAMN02745221_01555</name>
</gene>
<dbReference type="AlphaFoldDB" id="A0A1M5PT90"/>
<keyword evidence="1" id="KW-0472">Membrane</keyword>
<keyword evidence="1" id="KW-1133">Transmembrane helix</keyword>
<evidence type="ECO:0000256" key="1">
    <source>
        <dbReference type="SAM" id="Phobius"/>
    </source>
</evidence>
<evidence type="ECO:0000313" key="3">
    <source>
        <dbReference type="Proteomes" id="UP000242329"/>
    </source>
</evidence>
<dbReference type="EMBL" id="FQWY01000026">
    <property type="protein sequence ID" value="SHH04851.1"/>
    <property type="molecule type" value="Genomic_DNA"/>
</dbReference>
<name>A0A1M5PT90_9FIRM</name>
<dbReference type="OrthoDB" id="10004708at2"/>
<dbReference type="RefSeq" id="WP_073092421.1">
    <property type="nucleotide sequence ID" value="NZ_FQWY01000026.1"/>
</dbReference>
<evidence type="ECO:0000313" key="2">
    <source>
        <dbReference type="EMBL" id="SHH04851.1"/>
    </source>
</evidence>
<proteinExistence type="predicted"/>
<reference evidence="3" key="1">
    <citation type="submission" date="2016-11" db="EMBL/GenBank/DDBJ databases">
        <authorList>
            <person name="Varghese N."/>
            <person name="Submissions S."/>
        </authorList>
    </citation>
    <scope>NUCLEOTIDE SEQUENCE [LARGE SCALE GENOMIC DNA]</scope>
    <source>
        <strain evidence="3">DSM 11003</strain>
    </source>
</reference>
<feature type="transmembrane region" description="Helical" evidence="1">
    <location>
        <begin position="12"/>
        <end position="33"/>
    </location>
</feature>
<organism evidence="2 3">
    <name type="scientific">Thermosyntropha lipolytica DSM 11003</name>
    <dbReference type="NCBI Taxonomy" id="1123382"/>
    <lineage>
        <taxon>Bacteria</taxon>
        <taxon>Bacillati</taxon>
        <taxon>Bacillota</taxon>
        <taxon>Clostridia</taxon>
        <taxon>Eubacteriales</taxon>
        <taxon>Syntrophomonadaceae</taxon>
        <taxon>Thermosyntropha</taxon>
    </lineage>
</organism>
<sequence>MVNQLKTNPIRTLLVVVLCFIIAVTPAAIGVGLSEIYRGNNEIQSIEIKGIQHEELVAEALANSQVQELMEILIGPNASINLGESHEIKIGELTAQTVSLYAGKENSINIKYANVNGDILVGALVFENSQKIVVYDVIDKKIYNTSVVEIVDNKEDSIPMIGVVQHLKINADKGVRTTWIEGPYAENAISYSKSVELNSTGDFQLLSNNCSWCTHACGIVASLGCGLSAFARCLLLCNVNLVCEGICNAVWIALCYGFVGAIDCPKLCSNMGYCP</sequence>
<protein>
    <submittedName>
        <fullName evidence="2">Uncharacterized protein</fullName>
    </submittedName>
</protein>
<keyword evidence="3" id="KW-1185">Reference proteome</keyword>
<dbReference type="Proteomes" id="UP000242329">
    <property type="component" value="Unassembled WGS sequence"/>
</dbReference>
<keyword evidence="1" id="KW-0812">Transmembrane</keyword>